<comment type="caution">
    <text evidence="2">The sequence shown here is derived from an EMBL/GenBank/DDBJ whole genome shotgun (WGS) entry which is preliminary data.</text>
</comment>
<dbReference type="AlphaFoldDB" id="A0A5J5CDE2"/>
<evidence type="ECO:0000313" key="3">
    <source>
        <dbReference type="Proteomes" id="UP000327493"/>
    </source>
</evidence>
<feature type="region of interest" description="Disordered" evidence="1">
    <location>
        <begin position="1"/>
        <end position="59"/>
    </location>
</feature>
<gene>
    <name evidence="2" type="ORF">FQN60_007068</name>
</gene>
<reference evidence="2 3" key="1">
    <citation type="submission" date="2019-08" db="EMBL/GenBank/DDBJ databases">
        <title>A chromosome-level genome assembly, high-density linkage maps, and genome scans reveal the genomic architecture of hybrid incompatibilities underlying speciation via character displacement in darters (Percidae: Etheostominae).</title>
        <authorList>
            <person name="Moran R.L."/>
            <person name="Catchen J.M."/>
            <person name="Fuller R.C."/>
        </authorList>
    </citation>
    <scope>NUCLEOTIDE SEQUENCE [LARGE SCALE GENOMIC DNA]</scope>
    <source>
        <strain evidence="2">EspeVRDwgs_2016</strain>
        <tissue evidence="2">Muscle</tissue>
    </source>
</reference>
<accession>A0A5J5CDE2</accession>
<dbReference type="EMBL" id="VOFY01000677">
    <property type="protein sequence ID" value="KAA8578431.1"/>
    <property type="molecule type" value="Genomic_DNA"/>
</dbReference>
<sequence length="136" mass="14780">MKLELERRLQDETLDQKDQTGLPDDLQQYVDQEEAHPVESAQDKSCPFGFPMEEDGLPLTMPATPSFHFTPERLVVEENSCSSDLTESCCSSSDSDAGGCPNGVRISLMLTKGCHVPSTSVTLKMITTLRAANGGT</sequence>
<proteinExistence type="predicted"/>
<dbReference type="Proteomes" id="UP000327493">
    <property type="component" value="Unassembled WGS sequence"/>
</dbReference>
<organism evidence="2 3">
    <name type="scientific">Etheostoma spectabile</name>
    <name type="common">orangethroat darter</name>
    <dbReference type="NCBI Taxonomy" id="54343"/>
    <lineage>
        <taxon>Eukaryota</taxon>
        <taxon>Metazoa</taxon>
        <taxon>Chordata</taxon>
        <taxon>Craniata</taxon>
        <taxon>Vertebrata</taxon>
        <taxon>Euteleostomi</taxon>
        <taxon>Actinopterygii</taxon>
        <taxon>Neopterygii</taxon>
        <taxon>Teleostei</taxon>
        <taxon>Neoteleostei</taxon>
        <taxon>Acanthomorphata</taxon>
        <taxon>Eupercaria</taxon>
        <taxon>Perciformes</taxon>
        <taxon>Percoidei</taxon>
        <taxon>Percidae</taxon>
        <taxon>Etheostomatinae</taxon>
        <taxon>Etheostoma</taxon>
    </lineage>
</organism>
<name>A0A5J5CDE2_9PERO</name>
<keyword evidence="3" id="KW-1185">Reference proteome</keyword>
<evidence type="ECO:0000313" key="2">
    <source>
        <dbReference type="EMBL" id="KAA8578431.1"/>
    </source>
</evidence>
<feature type="compositionally biased region" description="Basic and acidic residues" evidence="1">
    <location>
        <begin position="1"/>
        <end position="18"/>
    </location>
</feature>
<protein>
    <submittedName>
        <fullName evidence="2">Uncharacterized protein</fullName>
    </submittedName>
</protein>
<evidence type="ECO:0000256" key="1">
    <source>
        <dbReference type="SAM" id="MobiDB-lite"/>
    </source>
</evidence>